<feature type="region of interest" description="Disordered" evidence="3">
    <location>
        <begin position="870"/>
        <end position="923"/>
    </location>
</feature>
<feature type="compositionally biased region" description="Polar residues" evidence="3">
    <location>
        <begin position="496"/>
        <end position="520"/>
    </location>
</feature>
<feature type="region of interest" description="Disordered" evidence="3">
    <location>
        <begin position="667"/>
        <end position="721"/>
    </location>
</feature>
<dbReference type="PANTHER" id="PTHR21677">
    <property type="entry name" value="CRAMPED PROTEIN"/>
    <property type="match status" value="1"/>
</dbReference>
<keyword evidence="5" id="KW-1185">Reference proteome</keyword>
<feature type="region of interest" description="Disordered" evidence="3">
    <location>
        <begin position="474"/>
        <end position="556"/>
    </location>
</feature>
<evidence type="ECO:0000256" key="2">
    <source>
        <dbReference type="ARBA" id="ARBA00023242"/>
    </source>
</evidence>
<dbReference type="InterPro" id="IPR055315">
    <property type="entry name" value="Cramped-like"/>
</dbReference>
<reference evidence="6" key="2">
    <citation type="submission" date="2025-08" db="UniProtKB">
        <authorList>
            <consortium name="RefSeq"/>
        </authorList>
    </citation>
    <scope>IDENTIFICATION</scope>
    <source>
        <strain evidence="6">S238N-H82</strain>
        <tissue evidence="6">Testes</tissue>
    </source>
</reference>
<evidence type="ECO:0000259" key="4">
    <source>
        <dbReference type="PROSITE" id="PS51293"/>
    </source>
</evidence>
<dbReference type="PROSITE" id="PS51293">
    <property type="entry name" value="SANT"/>
    <property type="match status" value="1"/>
</dbReference>
<feature type="compositionally biased region" description="Polar residues" evidence="3">
    <location>
        <begin position="535"/>
        <end position="550"/>
    </location>
</feature>
<dbReference type="SUPFAM" id="SSF46689">
    <property type="entry name" value="Homeodomain-like"/>
    <property type="match status" value="1"/>
</dbReference>
<proteinExistence type="predicted"/>
<name>A0A9J7LFE6_BRAFL</name>
<dbReference type="GeneID" id="118418785"/>
<sequence>MVNRRRPSGTGKGIKAGEGDGMVSDVLKDAGGKVAGKCSDGGGMCSGESGSRKRQHSESSRDEQGGTSTGHPVLRSSKRLKKDESPPPEHKKEQEPEKGPNGGTAETPVRGKKKCQKRTWESWNQEDKDAFFEALYEYGKDFESIQAHIANKHKKRGDPPSLTKNKDQVRHLYYRTWNKISKFLDINEDVKKAVQELYGLINYGELRKKIGRMDEKNGHKLNELIKYGVTTVRVKGKNVRIKTPVCRALKKLNNIDDDEDKRPEKLPPRVQLELLPHSNQTWAVIQGLAQNPRVRLNIPLHRRVSSLLEFLQVKWTPHRVKILQQLSVSEETKLHLSILPPPGASINPIPVTGKVVHSKNFCYIAEPTKNTKPLVITNAILSAKGKSGNSRPSQADNTTNKSCSSDAVTVKQDGSNSRCSNDEDSQISKSSKVDSQQSEQDSKQQVRDSAADSCVSQCQCNTEEEECRCKRTAVHDNCPGHEGVSESDRTDVGSAETGQTSCTDGSSVNSTDAHKQSTTAQERDMPGKGDGSEESPVNESPANNSNSTSDPAVGTHVVQQSDAIQHGDGVITDNVQQDVTPDSNAKKSDCVQEQTVREGWTLQTVGMLTFAELFVMLGKPSKLQLEYDWVQEKIVDVDHVSAVWKIIRLAAIELDLLNNKQKNVSVGTSPMKMPPASPPGVPGGSPPAAVSPSASRIGVRKPQSPPNNKALQPTATSTPIRRDSAGFIMPTTVAPARARPAAQLTQADREFRAQLDSLNKRPDIFLPRKTRGRGGRKPIVVQRTLLPRPSQPSRHMMSLSFIHNSHAAIQGSFTPILPRKTPSPAATTSRLIAPKTAAHTVTAGQSLAASTGGAISLAAQAAGVPGAQLRPAATPKPLSAVDSPVSVQTHSPVPTYPVGSPGQLVPSQTPTPQHTLPAHPQPVPEPTTISTKSAQDMGLTLAAVPGTSAGGSLGIMPDQEGALSVMPTAGAGMADPILDINMTDGMTGTLSSHSREGLEIPAVSPNTSPSKLCLESVLLNGEAGDITLSSLLATLQSPEKAKNMSLGGGSVLFSEESRDSLASKHALDVDTALHAMMNENSVDYIAKFSELAAQVAGCATPSTTRTTDNDTEALGFSCLASADVDMTEKR</sequence>
<dbReference type="Gene3D" id="1.10.10.60">
    <property type="entry name" value="Homeodomain-like"/>
    <property type="match status" value="1"/>
</dbReference>
<feature type="compositionally biased region" description="Gly residues" evidence="3">
    <location>
        <begin position="10"/>
        <end position="20"/>
    </location>
</feature>
<feature type="region of interest" description="Disordered" evidence="3">
    <location>
        <begin position="1"/>
        <end position="120"/>
    </location>
</feature>
<keyword evidence="1" id="KW-0238">DNA-binding</keyword>
<dbReference type="GO" id="GO:0003682">
    <property type="term" value="F:chromatin binding"/>
    <property type="evidence" value="ECO:0007669"/>
    <property type="project" value="InterPro"/>
</dbReference>
<evidence type="ECO:0000313" key="5">
    <source>
        <dbReference type="Proteomes" id="UP000001554"/>
    </source>
</evidence>
<organism evidence="5 6">
    <name type="scientific">Branchiostoma floridae</name>
    <name type="common">Florida lancelet</name>
    <name type="synonym">Amphioxus</name>
    <dbReference type="NCBI Taxonomy" id="7739"/>
    <lineage>
        <taxon>Eukaryota</taxon>
        <taxon>Metazoa</taxon>
        <taxon>Chordata</taxon>
        <taxon>Cephalochordata</taxon>
        <taxon>Leptocardii</taxon>
        <taxon>Amphioxiformes</taxon>
        <taxon>Branchiostomatidae</taxon>
        <taxon>Branchiostoma</taxon>
    </lineage>
</organism>
<dbReference type="InterPro" id="IPR009057">
    <property type="entry name" value="Homeodomain-like_sf"/>
</dbReference>
<feature type="compositionally biased region" description="Basic and acidic residues" evidence="3">
    <location>
        <begin position="521"/>
        <end position="531"/>
    </location>
</feature>
<dbReference type="RefSeq" id="XP_035680715.1">
    <property type="nucleotide sequence ID" value="XM_035824822.1"/>
</dbReference>
<dbReference type="PANTHER" id="PTHR21677:SF1">
    <property type="entry name" value="PROTEIN CRAMPED-LIKE"/>
    <property type="match status" value="1"/>
</dbReference>
<dbReference type="InterPro" id="IPR017884">
    <property type="entry name" value="SANT_dom"/>
</dbReference>
<feature type="compositionally biased region" description="Pro residues" evidence="3">
    <location>
        <begin position="672"/>
        <end position="685"/>
    </location>
</feature>
<protein>
    <submittedName>
        <fullName evidence="6">Protein cramped-like isoform X2</fullName>
    </submittedName>
</protein>
<feature type="compositionally biased region" description="Polar residues" evidence="3">
    <location>
        <begin position="905"/>
        <end position="914"/>
    </location>
</feature>
<feature type="compositionally biased region" description="Low complexity" evidence="3">
    <location>
        <begin position="427"/>
        <end position="439"/>
    </location>
</feature>
<feature type="domain" description="SANT" evidence="4">
    <location>
        <begin position="121"/>
        <end position="181"/>
    </location>
</feature>
<feature type="compositionally biased region" description="Polar residues" evidence="3">
    <location>
        <begin position="387"/>
        <end position="419"/>
    </location>
</feature>
<dbReference type="AlphaFoldDB" id="A0A9J7LFE6"/>
<feature type="compositionally biased region" description="Basic and acidic residues" evidence="3">
    <location>
        <begin position="81"/>
        <end position="98"/>
    </location>
</feature>
<evidence type="ECO:0000256" key="3">
    <source>
        <dbReference type="SAM" id="MobiDB-lite"/>
    </source>
</evidence>
<evidence type="ECO:0000313" key="6">
    <source>
        <dbReference type="RefSeq" id="XP_035680715.1"/>
    </source>
</evidence>
<keyword evidence="2" id="KW-0539">Nucleus</keyword>
<evidence type="ECO:0000256" key="1">
    <source>
        <dbReference type="ARBA" id="ARBA00023125"/>
    </source>
</evidence>
<gene>
    <name evidence="6" type="primary">LOC118418785</name>
</gene>
<reference evidence="5" key="1">
    <citation type="journal article" date="2020" name="Nat. Ecol. Evol.">
        <title>Deeply conserved synteny resolves early events in vertebrate evolution.</title>
        <authorList>
            <person name="Simakov O."/>
            <person name="Marletaz F."/>
            <person name="Yue J.X."/>
            <person name="O'Connell B."/>
            <person name="Jenkins J."/>
            <person name="Brandt A."/>
            <person name="Calef R."/>
            <person name="Tung C.H."/>
            <person name="Huang T.K."/>
            <person name="Schmutz J."/>
            <person name="Satoh N."/>
            <person name="Yu J.K."/>
            <person name="Putnam N.H."/>
            <person name="Green R.E."/>
            <person name="Rokhsar D.S."/>
        </authorList>
    </citation>
    <scope>NUCLEOTIDE SEQUENCE [LARGE SCALE GENOMIC DNA]</scope>
    <source>
        <strain evidence="5">S238N-H82</strain>
    </source>
</reference>
<dbReference type="Proteomes" id="UP000001554">
    <property type="component" value="Chromosome 7"/>
</dbReference>
<dbReference type="GO" id="GO:0003677">
    <property type="term" value="F:DNA binding"/>
    <property type="evidence" value="ECO:0007669"/>
    <property type="project" value="UniProtKB-KW"/>
</dbReference>
<feature type="compositionally biased region" description="Low complexity" evidence="3">
    <location>
        <begin position="686"/>
        <end position="695"/>
    </location>
</feature>
<accession>A0A9J7LFE6</accession>
<feature type="compositionally biased region" description="Polar residues" evidence="3">
    <location>
        <begin position="706"/>
        <end position="719"/>
    </location>
</feature>
<feature type="region of interest" description="Disordered" evidence="3">
    <location>
        <begin position="384"/>
        <end position="444"/>
    </location>
</feature>